<dbReference type="Proteomes" id="UP001055091">
    <property type="component" value="Unassembled WGS sequence"/>
</dbReference>
<feature type="transmembrane region" description="Helical" evidence="7">
    <location>
        <begin position="159"/>
        <end position="181"/>
    </location>
</feature>
<reference evidence="9" key="2">
    <citation type="submission" date="2022-01" db="EMBL/GenBank/DDBJ databases">
        <title>Novel bile acid biosynthetic pathways are enriched in the microbiome of centenarians.</title>
        <authorList>
            <person name="Sato Y."/>
            <person name="Atarashi K."/>
            <person name="Plichta R.D."/>
            <person name="Arai Y."/>
            <person name="Sasajima S."/>
            <person name="Kearney M.S."/>
            <person name="Suda W."/>
            <person name="Takeshita K."/>
            <person name="Sasaki T."/>
            <person name="Okamoto S."/>
            <person name="Skelly N.A."/>
            <person name="Okamura Y."/>
            <person name="Vlamakis H."/>
            <person name="Li Y."/>
            <person name="Tanoue T."/>
            <person name="Takei H."/>
            <person name="Nittono H."/>
            <person name="Narushima S."/>
            <person name="Irie J."/>
            <person name="Itoh H."/>
            <person name="Moriya K."/>
            <person name="Sugiura Y."/>
            <person name="Suematsu M."/>
            <person name="Moritoki N."/>
            <person name="Shibata S."/>
            <person name="Littman R.D."/>
            <person name="Fischbach A.M."/>
            <person name="Uwamino Y."/>
            <person name="Inoue T."/>
            <person name="Honda A."/>
            <person name="Hattori M."/>
            <person name="Murai T."/>
            <person name="Xavier J.R."/>
            <person name="Hirose N."/>
            <person name="Honda K."/>
        </authorList>
    </citation>
    <scope>NUCLEOTIDE SEQUENCE</scope>
    <source>
        <strain evidence="9">CE91-St55</strain>
    </source>
</reference>
<keyword evidence="5 7" id="KW-1133">Transmembrane helix</keyword>
<keyword evidence="4 7" id="KW-0812">Transmembrane</keyword>
<dbReference type="GO" id="GO:0005886">
    <property type="term" value="C:plasma membrane"/>
    <property type="evidence" value="ECO:0007669"/>
    <property type="project" value="UniProtKB-SubCell"/>
</dbReference>
<dbReference type="SUPFAM" id="SSF161098">
    <property type="entry name" value="MetI-like"/>
    <property type="match status" value="1"/>
</dbReference>
<gene>
    <name evidence="9" type="ORF">CE91St55_09520</name>
    <name evidence="10" type="ORF">GNE07_12785</name>
</gene>
<dbReference type="Proteomes" id="UP000434223">
    <property type="component" value="Unassembled WGS sequence"/>
</dbReference>
<comment type="subcellular location">
    <subcellularLocation>
        <location evidence="1 7">Cell membrane</location>
        <topology evidence="1 7">Multi-pass membrane protein</topology>
    </subcellularLocation>
</comment>
<evidence type="ECO:0000256" key="3">
    <source>
        <dbReference type="ARBA" id="ARBA00022475"/>
    </source>
</evidence>
<dbReference type="PANTHER" id="PTHR30193:SF37">
    <property type="entry name" value="INNER MEMBRANE ABC TRANSPORTER PERMEASE PROTEIN YCJO"/>
    <property type="match status" value="1"/>
</dbReference>
<dbReference type="InterPro" id="IPR051393">
    <property type="entry name" value="ABC_transporter_permease"/>
</dbReference>
<dbReference type="AlphaFoldDB" id="A0A174V0R8"/>
<feature type="transmembrane region" description="Helical" evidence="7">
    <location>
        <begin position="78"/>
        <end position="100"/>
    </location>
</feature>
<evidence type="ECO:0000313" key="9">
    <source>
        <dbReference type="EMBL" id="GKG98970.1"/>
    </source>
</evidence>
<accession>A0A174V0R8</accession>
<dbReference type="OrthoDB" id="152280at2"/>
<evidence type="ECO:0000313" key="11">
    <source>
        <dbReference type="Proteomes" id="UP000434223"/>
    </source>
</evidence>
<sequence>MENNRFHSASFRKALSPWLFMLPGIIFTVWLRYYPIIKSFYMSLFSYDAVNPPGHFAGFQNYINLFTAAYYWDAWKNTFIFLILQLFLVFWVPLVQAIFLNELKRFQKTFSTIYLITALIPISVSVILWKWIWNPDFGLANQIVKAFGLPQQMWLSNPALTKFCIIFPGFVGGGVGVLLFLSAINGISEDVLEASQLDGCSGWQRIRHIILPNIRFIIIIQLVLAVISSMQILDAPYQFAAGGPSGASTSMGVYIYSTFYTDLDYGKATAASCILFLVIAVLTFLQLRMDQSEAE</sequence>
<dbReference type="Pfam" id="PF00528">
    <property type="entry name" value="BPD_transp_1"/>
    <property type="match status" value="1"/>
</dbReference>
<organism evidence="10 11">
    <name type="scientific">Hungatella hathewayi</name>
    <dbReference type="NCBI Taxonomy" id="154046"/>
    <lineage>
        <taxon>Bacteria</taxon>
        <taxon>Bacillati</taxon>
        <taxon>Bacillota</taxon>
        <taxon>Clostridia</taxon>
        <taxon>Lachnospirales</taxon>
        <taxon>Lachnospiraceae</taxon>
        <taxon>Hungatella</taxon>
    </lineage>
</organism>
<comment type="similarity">
    <text evidence="7">Belongs to the binding-protein-dependent transport system permease family.</text>
</comment>
<evidence type="ECO:0000313" key="10">
    <source>
        <dbReference type="EMBL" id="MUB63928.1"/>
    </source>
</evidence>
<keyword evidence="3" id="KW-1003">Cell membrane</keyword>
<evidence type="ECO:0000256" key="5">
    <source>
        <dbReference type="ARBA" id="ARBA00022989"/>
    </source>
</evidence>
<dbReference type="EMBL" id="BQNJ01000001">
    <property type="protein sequence ID" value="GKG98970.1"/>
    <property type="molecule type" value="Genomic_DNA"/>
</dbReference>
<evidence type="ECO:0000256" key="4">
    <source>
        <dbReference type="ARBA" id="ARBA00022692"/>
    </source>
</evidence>
<dbReference type="GO" id="GO:0055085">
    <property type="term" value="P:transmembrane transport"/>
    <property type="evidence" value="ECO:0007669"/>
    <property type="project" value="InterPro"/>
</dbReference>
<dbReference type="InterPro" id="IPR035906">
    <property type="entry name" value="MetI-like_sf"/>
</dbReference>
<feature type="domain" description="ABC transmembrane type-1" evidence="8">
    <location>
        <begin position="75"/>
        <end position="286"/>
    </location>
</feature>
<dbReference type="Gene3D" id="1.10.3720.10">
    <property type="entry name" value="MetI-like"/>
    <property type="match status" value="1"/>
</dbReference>
<reference evidence="10 11" key="1">
    <citation type="submission" date="2019-09" db="EMBL/GenBank/DDBJ databases">
        <title>Draft genome sequencing of Hungatella hathewayi 123Y-2.</title>
        <authorList>
            <person name="Lv Q."/>
            <person name="Li S."/>
        </authorList>
    </citation>
    <scope>NUCLEOTIDE SEQUENCE [LARGE SCALE GENOMIC DNA]</scope>
    <source>
        <strain evidence="10 11">123Y-2</strain>
    </source>
</reference>
<evidence type="ECO:0000259" key="8">
    <source>
        <dbReference type="PROSITE" id="PS50928"/>
    </source>
</evidence>
<proteinExistence type="inferred from homology"/>
<dbReference type="GeneID" id="93147512"/>
<dbReference type="CDD" id="cd06261">
    <property type="entry name" value="TM_PBP2"/>
    <property type="match status" value="1"/>
</dbReference>
<dbReference type="PROSITE" id="PS50928">
    <property type="entry name" value="ABC_TM1"/>
    <property type="match status" value="1"/>
</dbReference>
<evidence type="ECO:0000256" key="7">
    <source>
        <dbReference type="RuleBase" id="RU363032"/>
    </source>
</evidence>
<keyword evidence="6 7" id="KW-0472">Membrane</keyword>
<comment type="caution">
    <text evidence="10">The sequence shown here is derived from an EMBL/GenBank/DDBJ whole genome shotgun (WGS) entry which is preliminary data.</text>
</comment>
<feature type="transmembrane region" description="Helical" evidence="7">
    <location>
        <begin position="214"/>
        <end position="233"/>
    </location>
</feature>
<dbReference type="PANTHER" id="PTHR30193">
    <property type="entry name" value="ABC TRANSPORTER PERMEASE PROTEIN"/>
    <property type="match status" value="1"/>
</dbReference>
<dbReference type="EMBL" id="WNME01000007">
    <property type="protein sequence ID" value="MUB63928.1"/>
    <property type="molecule type" value="Genomic_DNA"/>
</dbReference>
<feature type="transmembrane region" description="Helical" evidence="7">
    <location>
        <begin position="15"/>
        <end position="33"/>
    </location>
</feature>
<evidence type="ECO:0000256" key="6">
    <source>
        <dbReference type="ARBA" id="ARBA00023136"/>
    </source>
</evidence>
<feature type="transmembrane region" description="Helical" evidence="7">
    <location>
        <begin position="112"/>
        <end position="132"/>
    </location>
</feature>
<evidence type="ECO:0000256" key="1">
    <source>
        <dbReference type="ARBA" id="ARBA00004651"/>
    </source>
</evidence>
<evidence type="ECO:0000256" key="2">
    <source>
        <dbReference type="ARBA" id="ARBA00022448"/>
    </source>
</evidence>
<feature type="transmembrane region" description="Helical" evidence="7">
    <location>
        <begin position="268"/>
        <end position="287"/>
    </location>
</feature>
<dbReference type="RefSeq" id="WP_006770961.1">
    <property type="nucleotide sequence ID" value="NZ_BQNJ01000001.1"/>
</dbReference>
<dbReference type="InterPro" id="IPR000515">
    <property type="entry name" value="MetI-like"/>
</dbReference>
<keyword evidence="2 7" id="KW-0813">Transport</keyword>
<protein>
    <submittedName>
        <fullName evidence="9 10">ABC transporter</fullName>
    </submittedName>
</protein>
<name>A0A174V0R8_9FIRM</name>